<dbReference type="InterPro" id="IPR049610">
    <property type="entry name" value="LCTMP-like"/>
</dbReference>
<keyword evidence="2" id="KW-0472">Membrane</keyword>
<organism evidence="3 4">
    <name type="scientific">Almyronema epifaneia S1</name>
    <dbReference type="NCBI Taxonomy" id="2991925"/>
    <lineage>
        <taxon>Bacteria</taxon>
        <taxon>Bacillati</taxon>
        <taxon>Cyanobacteriota</taxon>
        <taxon>Cyanophyceae</taxon>
        <taxon>Nodosilineales</taxon>
        <taxon>Nodosilineaceae</taxon>
        <taxon>Almyronema</taxon>
        <taxon>Almyronema epifaneia</taxon>
    </lineage>
</organism>
<evidence type="ECO:0000256" key="1">
    <source>
        <dbReference type="SAM" id="MobiDB-lite"/>
    </source>
</evidence>
<sequence length="471" mass="48949">MGSFRRDPYLWVHFAGLAALPLFLDICLLGLAAGYPVMPVWLEMALLLGIGILPVLWMQWQRPFYIFSLLAVAVKPEQLSEERRRMLPLFQSPQVKLLTGLGAIVWGWVLWQVYCLAPIAATITPFNNHLTGLGVAAVAFLGSNLFLQVPLSVLRVLWVSEQKLASVTPLPAAAIAQNFTILGLRLKQILPELQPQSAAIAAPPQPAIADDSPDLATVEAGAAPPTDEQAPKTASEQAALTLEDEATDATLEAAEGVSSTEGQAEAETGVIDTPEADPDLAETETDELAEKAGADADLSAEAADADAVADPVVLSPSEGQAEAEAVPLAADTNVSDLAATSSQPPADTPAALEETAADAPEPDVTAAATSADNSVVLSPSEGQAEVEAVDLEAAAEDAVAEEAPEASVKLADPPEPEAGEATPETEATPTVADVVDDENPVVLSPSEGQAEVETVDLEDKADAADTETTEA</sequence>
<name>A0ABW6IF74_9CYAN</name>
<reference evidence="3 4" key="1">
    <citation type="submission" date="2024-10" db="EMBL/GenBank/DDBJ databases">
        <authorList>
            <person name="Ratan Roy A."/>
            <person name="Morales Sandoval P.H."/>
            <person name="De Los Santos Villalobos S."/>
            <person name="Chakraborty S."/>
            <person name="Mukherjee J."/>
        </authorList>
    </citation>
    <scope>NUCLEOTIDE SEQUENCE [LARGE SCALE GENOMIC DNA]</scope>
    <source>
        <strain evidence="3 4">S1</strain>
    </source>
</reference>
<feature type="transmembrane region" description="Helical" evidence="2">
    <location>
        <begin position="95"/>
        <end position="114"/>
    </location>
</feature>
<proteinExistence type="predicted"/>
<feature type="transmembrane region" description="Helical" evidence="2">
    <location>
        <begin position="40"/>
        <end position="58"/>
    </location>
</feature>
<feature type="region of interest" description="Disordered" evidence="1">
    <location>
        <begin position="217"/>
        <end position="236"/>
    </location>
</feature>
<dbReference type="RefSeq" id="WP_377964885.1">
    <property type="nucleotide sequence ID" value="NZ_JBHZOL010000071.1"/>
</dbReference>
<protein>
    <submittedName>
        <fullName evidence="3">Low-complexity tail membrane protein</fullName>
    </submittedName>
</protein>
<dbReference type="NCBIfam" id="NF033183">
    <property type="entry name" value="colliding_TM"/>
    <property type="match status" value="1"/>
</dbReference>
<feature type="region of interest" description="Disordered" evidence="1">
    <location>
        <begin position="396"/>
        <end position="471"/>
    </location>
</feature>
<accession>A0ABW6IF74</accession>
<evidence type="ECO:0000313" key="4">
    <source>
        <dbReference type="Proteomes" id="UP001600165"/>
    </source>
</evidence>
<keyword evidence="2" id="KW-0812">Transmembrane</keyword>
<evidence type="ECO:0000313" key="3">
    <source>
        <dbReference type="EMBL" id="MFE4106796.1"/>
    </source>
</evidence>
<comment type="caution">
    <text evidence="3">The sequence shown here is derived from an EMBL/GenBank/DDBJ whole genome shotgun (WGS) entry which is preliminary data.</text>
</comment>
<keyword evidence="2" id="KW-1133">Transmembrane helix</keyword>
<feature type="compositionally biased region" description="Polar residues" evidence="1">
    <location>
        <begin position="332"/>
        <end position="345"/>
    </location>
</feature>
<feature type="transmembrane region" description="Helical" evidence="2">
    <location>
        <begin position="134"/>
        <end position="158"/>
    </location>
</feature>
<gene>
    <name evidence="3" type="ORF">ACFVKH_10945</name>
</gene>
<dbReference type="Proteomes" id="UP001600165">
    <property type="component" value="Unassembled WGS sequence"/>
</dbReference>
<keyword evidence="4" id="KW-1185">Reference proteome</keyword>
<feature type="compositionally biased region" description="Acidic residues" evidence="1">
    <location>
        <begin position="274"/>
        <end position="287"/>
    </location>
</feature>
<feature type="transmembrane region" description="Helical" evidence="2">
    <location>
        <begin position="12"/>
        <end position="34"/>
    </location>
</feature>
<feature type="compositionally biased region" description="Low complexity" evidence="1">
    <location>
        <begin position="419"/>
        <end position="432"/>
    </location>
</feature>
<feature type="compositionally biased region" description="Polar residues" evidence="1">
    <location>
        <begin position="367"/>
        <end position="381"/>
    </location>
</feature>
<feature type="compositionally biased region" description="Low complexity" evidence="1">
    <location>
        <begin position="295"/>
        <end position="310"/>
    </location>
</feature>
<evidence type="ECO:0000256" key="2">
    <source>
        <dbReference type="SAM" id="Phobius"/>
    </source>
</evidence>
<feature type="region of interest" description="Disordered" evidence="1">
    <location>
        <begin position="252"/>
        <end position="383"/>
    </location>
</feature>
<dbReference type="EMBL" id="JBHZOL010000071">
    <property type="protein sequence ID" value="MFE4106796.1"/>
    <property type="molecule type" value="Genomic_DNA"/>
</dbReference>